<dbReference type="InParanoid" id="A0A2H3CD33"/>
<reference evidence="2" key="1">
    <citation type="journal article" date="2017" name="Nat. Ecol. Evol.">
        <title>Genome expansion and lineage-specific genetic innovations in the forest pathogenic fungi Armillaria.</title>
        <authorList>
            <person name="Sipos G."/>
            <person name="Prasanna A.N."/>
            <person name="Walter M.C."/>
            <person name="O'Connor E."/>
            <person name="Balint B."/>
            <person name="Krizsan K."/>
            <person name="Kiss B."/>
            <person name="Hess J."/>
            <person name="Varga T."/>
            <person name="Slot J."/>
            <person name="Riley R."/>
            <person name="Boka B."/>
            <person name="Rigling D."/>
            <person name="Barry K."/>
            <person name="Lee J."/>
            <person name="Mihaltcheva S."/>
            <person name="LaButti K."/>
            <person name="Lipzen A."/>
            <person name="Waldron R."/>
            <person name="Moloney N.M."/>
            <person name="Sperisen C."/>
            <person name="Kredics L."/>
            <person name="Vagvoelgyi C."/>
            <person name="Patrignani A."/>
            <person name="Fitzpatrick D."/>
            <person name="Nagy I."/>
            <person name="Doyle S."/>
            <person name="Anderson J.B."/>
            <person name="Grigoriev I.V."/>
            <person name="Gueldener U."/>
            <person name="Muensterkoetter M."/>
            <person name="Nagy L.G."/>
        </authorList>
    </citation>
    <scope>NUCLEOTIDE SEQUENCE [LARGE SCALE GENOMIC DNA]</scope>
    <source>
        <strain evidence="2">Ar21-2</strain>
    </source>
</reference>
<dbReference type="EMBL" id="KZ293737">
    <property type="protein sequence ID" value="PBK80981.1"/>
    <property type="molecule type" value="Genomic_DNA"/>
</dbReference>
<gene>
    <name evidence="1" type="ORF">ARMGADRAFT_1020581</name>
</gene>
<dbReference type="AlphaFoldDB" id="A0A2H3CD33"/>
<protein>
    <submittedName>
        <fullName evidence="1">Uncharacterized protein</fullName>
    </submittedName>
</protein>
<evidence type="ECO:0000313" key="2">
    <source>
        <dbReference type="Proteomes" id="UP000217790"/>
    </source>
</evidence>
<dbReference type="STRING" id="47427.A0A2H3CD33"/>
<keyword evidence="2" id="KW-1185">Reference proteome</keyword>
<name>A0A2H3CD33_ARMGA</name>
<organism evidence="1 2">
    <name type="scientific">Armillaria gallica</name>
    <name type="common">Bulbous honey fungus</name>
    <name type="synonym">Armillaria bulbosa</name>
    <dbReference type="NCBI Taxonomy" id="47427"/>
    <lineage>
        <taxon>Eukaryota</taxon>
        <taxon>Fungi</taxon>
        <taxon>Dikarya</taxon>
        <taxon>Basidiomycota</taxon>
        <taxon>Agaricomycotina</taxon>
        <taxon>Agaricomycetes</taxon>
        <taxon>Agaricomycetidae</taxon>
        <taxon>Agaricales</taxon>
        <taxon>Marasmiineae</taxon>
        <taxon>Physalacriaceae</taxon>
        <taxon>Armillaria</taxon>
    </lineage>
</organism>
<accession>A0A2H3CD33</accession>
<proteinExistence type="predicted"/>
<sequence length="67" mass="7420">MLGSRTKKVTSYGKRRQHVVNIASEERRRGGYDLDAAEPKLGTVVPSIRTRENITPLAVKGRKVSSP</sequence>
<evidence type="ECO:0000313" key="1">
    <source>
        <dbReference type="EMBL" id="PBK80981.1"/>
    </source>
</evidence>
<dbReference type="Proteomes" id="UP000217790">
    <property type="component" value="Unassembled WGS sequence"/>
</dbReference>
<dbReference type="OrthoDB" id="5327538at2759"/>